<accession>A0ABW0JX09</accession>
<dbReference type="RefSeq" id="WP_377340944.1">
    <property type="nucleotide sequence ID" value="NZ_JALBWS010000013.1"/>
</dbReference>
<reference evidence="4" key="1">
    <citation type="journal article" date="2019" name="Int. J. Syst. Evol. Microbiol.">
        <title>The Global Catalogue of Microorganisms (GCM) 10K type strain sequencing project: providing services to taxonomists for standard genome sequencing and annotation.</title>
        <authorList>
            <consortium name="The Broad Institute Genomics Platform"/>
            <consortium name="The Broad Institute Genome Sequencing Center for Infectious Disease"/>
            <person name="Wu L."/>
            <person name="Ma J."/>
        </authorList>
    </citation>
    <scope>NUCLEOTIDE SEQUENCE [LARGE SCALE GENOMIC DNA]</scope>
    <source>
        <strain evidence="4">KACC 12822</strain>
    </source>
</reference>
<dbReference type="EC" id="1.1.1.290" evidence="3"/>
<evidence type="ECO:0000313" key="3">
    <source>
        <dbReference type="EMBL" id="MFC5440662.1"/>
    </source>
</evidence>
<evidence type="ECO:0000313" key="4">
    <source>
        <dbReference type="Proteomes" id="UP001596018"/>
    </source>
</evidence>
<dbReference type="Pfam" id="PF01370">
    <property type="entry name" value="Epimerase"/>
    <property type="match status" value="1"/>
</dbReference>
<dbReference type="PANTHER" id="PTHR48079:SF6">
    <property type="entry name" value="NAD(P)-BINDING DOMAIN-CONTAINING PROTEIN-RELATED"/>
    <property type="match status" value="1"/>
</dbReference>
<evidence type="ECO:0000259" key="2">
    <source>
        <dbReference type="SMART" id="SM00822"/>
    </source>
</evidence>
<dbReference type="PANTHER" id="PTHR48079">
    <property type="entry name" value="PROTEIN YEEZ"/>
    <property type="match status" value="1"/>
</dbReference>
<comment type="caution">
    <text evidence="3">The sequence shown here is derived from an EMBL/GenBank/DDBJ whole genome shotgun (WGS) entry which is preliminary data.</text>
</comment>
<dbReference type="InterPro" id="IPR036291">
    <property type="entry name" value="NAD(P)-bd_dom_sf"/>
</dbReference>
<keyword evidence="3" id="KW-0560">Oxidoreductase</keyword>
<comment type="similarity">
    <text evidence="1">Belongs to the short-chain dehydrogenases/reductases (SDR) family.</text>
</comment>
<gene>
    <name evidence="3" type="ORF">ACFPK0_11610</name>
</gene>
<dbReference type="InterPro" id="IPR057326">
    <property type="entry name" value="KR_dom"/>
</dbReference>
<evidence type="ECO:0000256" key="1">
    <source>
        <dbReference type="ARBA" id="ARBA00006484"/>
    </source>
</evidence>
<dbReference type="InterPro" id="IPR001509">
    <property type="entry name" value="Epimerase_deHydtase"/>
</dbReference>
<dbReference type="GO" id="GO:0033711">
    <property type="term" value="F:4-phosphoerythronate dehydrogenase activity"/>
    <property type="evidence" value="ECO:0007669"/>
    <property type="project" value="UniProtKB-EC"/>
</dbReference>
<sequence>MTERVLLAGCGDLGLRVARQLLGRGDRVWALRRTPPVGDTSGIHWLRADLRHAETLRDLPPGITRLVYLPTPDRRDEAAYRATFVDGLRHLLQALDADALRRVLFVSSTAVYGAHGGEWVDETTAPAPPGFNGKALMDAEHWLAAQPVSSVTLRLAGLYGPGRLQLVERLRAGQVQVPREHPHWANRIHVDDAAAAITHLLTLPAAQSLYLGVDDTPLPLAVLYDHLARLAGAPLPAEGPAPAGVGSKRLGNARLRASGWVPQWPDSRAGYAALLDK</sequence>
<protein>
    <submittedName>
        <fullName evidence="3">SDR family oxidoreductase</fullName>
        <ecNumber evidence="3">1.1.1.290</ecNumber>
    </submittedName>
</protein>
<dbReference type="SUPFAM" id="SSF51735">
    <property type="entry name" value="NAD(P)-binding Rossmann-fold domains"/>
    <property type="match status" value="1"/>
</dbReference>
<dbReference type="InterPro" id="IPR051783">
    <property type="entry name" value="NAD(P)-dependent_oxidoreduct"/>
</dbReference>
<proteinExistence type="inferred from homology"/>
<dbReference type="CDD" id="cd05266">
    <property type="entry name" value="SDR_a4"/>
    <property type="match status" value="1"/>
</dbReference>
<dbReference type="Gene3D" id="3.40.50.720">
    <property type="entry name" value="NAD(P)-binding Rossmann-like Domain"/>
    <property type="match status" value="1"/>
</dbReference>
<feature type="domain" description="Ketoreductase" evidence="2">
    <location>
        <begin position="3"/>
        <end position="145"/>
    </location>
</feature>
<dbReference type="EMBL" id="JBHSMM010000002">
    <property type="protein sequence ID" value="MFC5440662.1"/>
    <property type="molecule type" value="Genomic_DNA"/>
</dbReference>
<organism evidence="3 4">
    <name type="scientific">Rhodanobacter ginsenosidimutans</name>
    <dbReference type="NCBI Taxonomy" id="490571"/>
    <lineage>
        <taxon>Bacteria</taxon>
        <taxon>Pseudomonadati</taxon>
        <taxon>Pseudomonadota</taxon>
        <taxon>Gammaproteobacteria</taxon>
        <taxon>Lysobacterales</taxon>
        <taxon>Rhodanobacteraceae</taxon>
        <taxon>Rhodanobacter</taxon>
    </lineage>
</organism>
<dbReference type="SMART" id="SM00822">
    <property type="entry name" value="PKS_KR"/>
    <property type="match status" value="1"/>
</dbReference>
<name>A0ABW0JX09_9GAMM</name>
<dbReference type="Proteomes" id="UP001596018">
    <property type="component" value="Unassembled WGS sequence"/>
</dbReference>
<keyword evidence="4" id="KW-1185">Reference proteome</keyword>